<dbReference type="GO" id="GO:0005737">
    <property type="term" value="C:cytoplasm"/>
    <property type="evidence" value="ECO:0007669"/>
    <property type="project" value="TreeGrafter"/>
</dbReference>
<dbReference type="GO" id="GO:0043161">
    <property type="term" value="P:proteasome-mediated ubiquitin-dependent protein catabolic process"/>
    <property type="evidence" value="ECO:0007669"/>
    <property type="project" value="TreeGrafter"/>
</dbReference>
<dbReference type="PROSITE" id="PS51698">
    <property type="entry name" value="U_BOX"/>
    <property type="match status" value="1"/>
</dbReference>
<accession>A0A0G2E417</accession>
<feature type="domain" description="U-box" evidence="8">
    <location>
        <begin position="207"/>
        <end position="280"/>
    </location>
</feature>
<evidence type="ECO:0000256" key="3">
    <source>
        <dbReference type="ARBA" id="ARBA00022737"/>
    </source>
</evidence>
<dbReference type="GO" id="GO:0051087">
    <property type="term" value="F:protein-folding chaperone binding"/>
    <property type="evidence" value="ECO:0007669"/>
    <property type="project" value="TreeGrafter"/>
</dbReference>
<dbReference type="AlphaFoldDB" id="A0A0G2E417"/>
<dbReference type="Gene3D" id="1.25.40.10">
    <property type="entry name" value="Tetratricopeptide repeat domain"/>
    <property type="match status" value="1"/>
</dbReference>
<evidence type="ECO:0000256" key="1">
    <source>
        <dbReference type="ARBA" id="ARBA00000900"/>
    </source>
</evidence>
<keyword evidence="5" id="KW-0802">TPR repeat</keyword>
<evidence type="ECO:0000313" key="10">
    <source>
        <dbReference type="Proteomes" id="UP000053317"/>
    </source>
</evidence>
<evidence type="ECO:0000256" key="7">
    <source>
        <dbReference type="SAM" id="MobiDB-lite"/>
    </source>
</evidence>
<comment type="catalytic activity">
    <reaction evidence="1">
        <text>S-ubiquitinyl-[E2 ubiquitin-conjugating enzyme]-L-cysteine + [acceptor protein]-L-lysine = [E2 ubiquitin-conjugating enzyme]-L-cysteine + N(6)-ubiquitinyl-[acceptor protein]-L-lysine.</text>
        <dbReference type="EC" id="2.3.2.27"/>
    </reaction>
</comment>
<dbReference type="GO" id="GO:0045862">
    <property type="term" value="P:positive regulation of proteolysis"/>
    <property type="evidence" value="ECO:0007669"/>
    <property type="project" value="TreeGrafter"/>
</dbReference>
<dbReference type="GO" id="GO:0061630">
    <property type="term" value="F:ubiquitin protein ligase activity"/>
    <property type="evidence" value="ECO:0007669"/>
    <property type="project" value="UniProtKB-EC"/>
</dbReference>
<evidence type="ECO:0000256" key="4">
    <source>
        <dbReference type="ARBA" id="ARBA00022786"/>
    </source>
</evidence>
<dbReference type="Gene3D" id="3.30.40.10">
    <property type="entry name" value="Zinc/RING finger domain, C3HC4 (zinc finger)"/>
    <property type="match status" value="1"/>
</dbReference>
<reference evidence="9 10" key="2">
    <citation type="submission" date="2015-05" db="EMBL/GenBank/DDBJ databases">
        <authorList>
            <person name="Morales-Cruz A."/>
            <person name="Amrine K.C."/>
            <person name="Cantu D."/>
        </authorList>
    </citation>
    <scope>NUCLEOTIDE SEQUENCE [LARGE SCALE GENOMIC DNA]</scope>
    <source>
        <strain evidence="9">UCRPC4</strain>
    </source>
</reference>
<dbReference type="GO" id="GO:0003755">
    <property type="term" value="F:peptidyl-prolyl cis-trans isomerase activity"/>
    <property type="evidence" value="ECO:0007669"/>
    <property type="project" value="UniProtKB-KW"/>
</dbReference>
<keyword evidence="4" id="KW-0833">Ubl conjugation pathway</keyword>
<dbReference type="Proteomes" id="UP000053317">
    <property type="component" value="Unassembled WGS sequence"/>
</dbReference>
<dbReference type="SMART" id="SM00028">
    <property type="entry name" value="TPR"/>
    <property type="match status" value="3"/>
</dbReference>
<dbReference type="SMART" id="SM00504">
    <property type="entry name" value="Ubox"/>
    <property type="match status" value="1"/>
</dbReference>
<feature type="region of interest" description="Disordered" evidence="7">
    <location>
        <begin position="51"/>
        <end position="70"/>
    </location>
</feature>
<organism evidence="9 10">
    <name type="scientific">Phaeomoniella chlamydospora</name>
    <name type="common">Phaeoacremonium chlamydosporum</name>
    <dbReference type="NCBI Taxonomy" id="158046"/>
    <lineage>
        <taxon>Eukaryota</taxon>
        <taxon>Fungi</taxon>
        <taxon>Dikarya</taxon>
        <taxon>Ascomycota</taxon>
        <taxon>Pezizomycotina</taxon>
        <taxon>Eurotiomycetes</taxon>
        <taxon>Chaetothyriomycetidae</taxon>
        <taxon>Phaeomoniellales</taxon>
        <taxon>Phaeomoniellaceae</taxon>
        <taxon>Phaeomoniella</taxon>
    </lineage>
</organism>
<dbReference type="SUPFAM" id="SSF57850">
    <property type="entry name" value="RING/U-box"/>
    <property type="match status" value="1"/>
</dbReference>
<dbReference type="Pfam" id="PF13424">
    <property type="entry name" value="TPR_12"/>
    <property type="match status" value="1"/>
</dbReference>
<keyword evidence="6" id="KW-0413">Isomerase</keyword>
<dbReference type="GO" id="GO:0006515">
    <property type="term" value="P:protein quality control for misfolded or incompletely synthesized proteins"/>
    <property type="evidence" value="ECO:0007669"/>
    <property type="project" value="TreeGrafter"/>
</dbReference>
<proteinExistence type="predicted"/>
<dbReference type="GO" id="GO:0071218">
    <property type="term" value="P:cellular response to misfolded protein"/>
    <property type="evidence" value="ECO:0007669"/>
    <property type="project" value="TreeGrafter"/>
</dbReference>
<keyword evidence="10" id="KW-1185">Reference proteome</keyword>
<dbReference type="InterPro" id="IPR003613">
    <property type="entry name" value="Ubox_domain"/>
</dbReference>
<evidence type="ECO:0000259" key="8">
    <source>
        <dbReference type="PROSITE" id="PS51698"/>
    </source>
</evidence>
<dbReference type="SUPFAM" id="SSF48452">
    <property type="entry name" value="TPR-like"/>
    <property type="match status" value="1"/>
</dbReference>
<dbReference type="Pfam" id="PF07719">
    <property type="entry name" value="TPR_2"/>
    <property type="match status" value="1"/>
</dbReference>
<evidence type="ECO:0000256" key="5">
    <source>
        <dbReference type="ARBA" id="ARBA00022803"/>
    </source>
</evidence>
<name>A0A0G2E417_PHACM</name>
<dbReference type="PANTHER" id="PTHR46803:SF2">
    <property type="entry name" value="E3 UBIQUITIN-PROTEIN LIGASE CHIP"/>
    <property type="match status" value="1"/>
</dbReference>
<evidence type="ECO:0000256" key="2">
    <source>
        <dbReference type="ARBA" id="ARBA00022679"/>
    </source>
</evidence>
<dbReference type="EMBL" id="LCWF01000145">
    <property type="protein sequence ID" value="KKY17464.1"/>
    <property type="molecule type" value="Genomic_DNA"/>
</dbReference>
<dbReference type="InterPro" id="IPR013105">
    <property type="entry name" value="TPR_2"/>
</dbReference>
<evidence type="ECO:0000313" key="9">
    <source>
        <dbReference type="EMBL" id="KKY17464.1"/>
    </source>
</evidence>
<dbReference type="OrthoDB" id="629492at2759"/>
<keyword evidence="6" id="KW-0697">Rotamase</keyword>
<dbReference type="PANTHER" id="PTHR46803">
    <property type="entry name" value="E3 UBIQUITIN-PROTEIN LIGASE CHIP"/>
    <property type="match status" value="1"/>
</dbReference>
<gene>
    <name evidence="9" type="ORF">UCRPC4_g05525</name>
</gene>
<keyword evidence="2" id="KW-0808">Transferase</keyword>
<reference evidence="9 10" key="1">
    <citation type="submission" date="2015-05" db="EMBL/GenBank/DDBJ databases">
        <title>Distinctive expansion of gene families associated with plant cell wall degradation and secondary metabolism in the genomes of grapevine trunk pathogens.</title>
        <authorList>
            <person name="Lawrence D.P."/>
            <person name="Travadon R."/>
            <person name="Rolshausen P.E."/>
            <person name="Baumgartner K."/>
        </authorList>
    </citation>
    <scope>NUCLEOTIDE SEQUENCE [LARGE SCALE GENOMIC DNA]</scope>
    <source>
        <strain evidence="9">UCRPC4</strain>
    </source>
</reference>
<evidence type="ECO:0000256" key="6">
    <source>
        <dbReference type="ARBA" id="ARBA00023110"/>
    </source>
</evidence>
<comment type="caution">
    <text evidence="9">The sequence shown here is derived from an EMBL/GenBank/DDBJ whole genome shotgun (WGS) entry which is preliminary data.</text>
</comment>
<dbReference type="Pfam" id="PF04564">
    <property type="entry name" value="U-box"/>
    <property type="match status" value="1"/>
</dbReference>
<sequence length="283" mass="32583">MPSLRELGNEQFKAGNYKEAEALYTQAIQHDSSDPRLLSNRAMTRLKLQDWPGAESDSQEAVERIGPDNNKSMKSYYNLAQALIGLKRPAEALEMGKKSYQMALETRDRSTEIMSQFILQAKKEIWQEKETRRLRELDSTLRLVEEMLDERKENSLRELQSQFDQGLVGQVGKDEEAAAIKEEHKMRTEQVRAAFADTSKPETQERVVPEYLIDSMTFEIMHDPVITPSGASYERASLLKYLKDHPHDPLTRDPLTESQIIPNRALRECCEAFLDQNGWAVEY</sequence>
<protein>
    <submittedName>
        <fullName evidence="9">Putative u-box domain-containing protein</fullName>
    </submittedName>
</protein>
<dbReference type="InterPro" id="IPR013083">
    <property type="entry name" value="Znf_RING/FYVE/PHD"/>
</dbReference>
<dbReference type="GO" id="GO:0000209">
    <property type="term" value="P:protein polyubiquitination"/>
    <property type="evidence" value="ECO:0007669"/>
    <property type="project" value="TreeGrafter"/>
</dbReference>
<dbReference type="InterPro" id="IPR011990">
    <property type="entry name" value="TPR-like_helical_dom_sf"/>
</dbReference>
<dbReference type="InterPro" id="IPR019734">
    <property type="entry name" value="TPR_rpt"/>
</dbReference>
<keyword evidence="3" id="KW-0677">Repeat</keyword>